<dbReference type="RefSeq" id="XP_060362615.1">
    <property type="nucleotide sequence ID" value="XM_060514455.1"/>
</dbReference>
<dbReference type="EMBL" id="JAHMHS010000077">
    <property type="protein sequence ID" value="KAK1722560.1"/>
    <property type="molecule type" value="Genomic_DNA"/>
</dbReference>
<dbReference type="GeneID" id="85398353"/>
<keyword evidence="2" id="KW-1185">Reference proteome</keyword>
<evidence type="ECO:0000313" key="1">
    <source>
        <dbReference type="EMBL" id="KAK1722560.1"/>
    </source>
</evidence>
<organism evidence="1 2">
    <name type="scientific">Glomerella acutata</name>
    <name type="common">Colletotrichum acutatum</name>
    <dbReference type="NCBI Taxonomy" id="27357"/>
    <lineage>
        <taxon>Eukaryota</taxon>
        <taxon>Fungi</taxon>
        <taxon>Dikarya</taxon>
        <taxon>Ascomycota</taxon>
        <taxon>Pezizomycotina</taxon>
        <taxon>Sordariomycetes</taxon>
        <taxon>Hypocreomycetidae</taxon>
        <taxon>Glomerellales</taxon>
        <taxon>Glomerellaceae</taxon>
        <taxon>Colletotrichum</taxon>
        <taxon>Colletotrichum acutatum species complex</taxon>
    </lineage>
</organism>
<sequence>MTSYVPIIGDATFIVLRKGSIPANQSTNKKNLEVGRDSFIASQGEADPLLEKQNFNTDR</sequence>
<dbReference type="Proteomes" id="UP001244207">
    <property type="component" value="Unassembled WGS sequence"/>
</dbReference>
<accession>A0AAD8ULA0</accession>
<name>A0AAD8ULA0_GLOAC</name>
<protein>
    <submittedName>
        <fullName evidence="1">Uncharacterized protein</fullName>
    </submittedName>
</protein>
<reference evidence="1" key="1">
    <citation type="submission" date="2021-12" db="EMBL/GenBank/DDBJ databases">
        <title>Comparative genomics, transcriptomics and evolutionary studies reveal genomic signatures of adaptation to plant cell wall in hemibiotrophic fungi.</title>
        <authorList>
            <consortium name="DOE Joint Genome Institute"/>
            <person name="Baroncelli R."/>
            <person name="Diaz J.F."/>
            <person name="Benocci T."/>
            <person name="Peng M."/>
            <person name="Battaglia E."/>
            <person name="Haridas S."/>
            <person name="Andreopoulos W."/>
            <person name="Labutti K."/>
            <person name="Pangilinan J."/>
            <person name="Floch G.L."/>
            <person name="Makela M.R."/>
            <person name="Henrissat B."/>
            <person name="Grigoriev I.V."/>
            <person name="Crouch J.A."/>
            <person name="De Vries R.P."/>
            <person name="Sukno S.A."/>
            <person name="Thon M.R."/>
        </authorList>
    </citation>
    <scope>NUCLEOTIDE SEQUENCE</scope>
    <source>
        <strain evidence="1">CBS 112980</strain>
    </source>
</reference>
<comment type="caution">
    <text evidence="1">The sequence shown here is derived from an EMBL/GenBank/DDBJ whole genome shotgun (WGS) entry which is preliminary data.</text>
</comment>
<gene>
    <name evidence="1" type="ORF">BDZ83DRAFT_754242</name>
</gene>
<evidence type="ECO:0000313" key="2">
    <source>
        <dbReference type="Proteomes" id="UP001244207"/>
    </source>
</evidence>
<dbReference type="AlphaFoldDB" id="A0AAD8ULA0"/>
<proteinExistence type="predicted"/>